<dbReference type="EMBL" id="CP002581">
    <property type="protein sequence ID" value="AJK50763.1"/>
    <property type="molecule type" value="Genomic_DNA"/>
</dbReference>
<proteinExistence type="predicted"/>
<evidence type="ECO:0000313" key="1">
    <source>
        <dbReference type="EMBL" id="AJK50763.1"/>
    </source>
</evidence>
<protein>
    <recommendedName>
        <fullName evidence="3">Immunity protein 50</fullName>
    </recommendedName>
</protein>
<reference evidence="2" key="1">
    <citation type="submission" date="2011-03" db="EMBL/GenBank/DDBJ databases">
        <authorList>
            <person name="Voget S."/>
            <person name="Streit W.R."/>
            <person name="Jaeger K.E."/>
            <person name="Daniel R."/>
        </authorList>
    </citation>
    <scope>NUCLEOTIDE SEQUENCE [LARGE SCALE GENOMIC DNA]</scope>
    <source>
        <strain evidence="2">PG1</strain>
    </source>
</reference>
<reference evidence="1 2" key="2">
    <citation type="journal article" date="2016" name="Appl. Microbiol. Biotechnol.">
        <title>Mutations improving production and secretion of extracellular lipase by Burkholderia glumae PG1.</title>
        <authorList>
            <person name="Knapp A."/>
            <person name="Voget S."/>
            <person name="Gao R."/>
            <person name="Zaburannyi N."/>
            <person name="Krysciak D."/>
            <person name="Breuer M."/>
            <person name="Hauer B."/>
            <person name="Streit W.R."/>
            <person name="Muller R."/>
            <person name="Daniel R."/>
            <person name="Jaeger K.E."/>
        </authorList>
    </citation>
    <scope>NUCLEOTIDE SEQUENCE [LARGE SCALE GENOMIC DNA]</scope>
    <source>
        <strain evidence="1 2">PG1</strain>
    </source>
</reference>
<name>A0A0B6S509_BURPL</name>
<dbReference type="RefSeq" id="WP_042628982.1">
    <property type="nucleotide sequence ID" value="NZ_CP002581.1"/>
</dbReference>
<dbReference type="HOGENOM" id="CLU_124315_0_0_4"/>
<accession>A0A0B6S509</accession>
<dbReference type="KEGG" id="bgp:BGL_2c27090"/>
<gene>
    <name evidence="1" type="ORF">BGL_2c27090</name>
</gene>
<organism evidence="1 2">
    <name type="scientific">Burkholderia plantarii</name>
    <dbReference type="NCBI Taxonomy" id="41899"/>
    <lineage>
        <taxon>Bacteria</taxon>
        <taxon>Pseudomonadati</taxon>
        <taxon>Pseudomonadota</taxon>
        <taxon>Betaproteobacteria</taxon>
        <taxon>Burkholderiales</taxon>
        <taxon>Burkholderiaceae</taxon>
        <taxon>Burkholderia</taxon>
    </lineage>
</organism>
<evidence type="ECO:0008006" key="3">
    <source>
        <dbReference type="Google" id="ProtNLM"/>
    </source>
</evidence>
<dbReference type="Pfam" id="PF15594">
    <property type="entry name" value="Imm50"/>
    <property type="match status" value="1"/>
</dbReference>
<dbReference type="InterPro" id="IPR028957">
    <property type="entry name" value="Imm50"/>
</dbReference>
<dbReference type="Proteomes" id="UP000031838">
    <property type="component" value="Chromosome 2"/>
</dbReference>
<dbReference type="AlphaFoldDB" id="A0A0B6S509"/>
<evidence type="ECO:0000313" key="2">
    <source>
        <dbReference type="Proteomes" id="UP000031838"/>
    </source>
</evidence>
<sequence length="131" mass="14431">MSLIQRIMNPQALTALYGNDAPLAGASIVEVQLKRDEPRLSMRIMITQKPLSQPNRWPKDYDVVYINLSFIGVSGLSIGEWGHDNIVATFVSTVTDNDVSIKINCKEGASIALKCDWVRVEGITYGYLGSA</sequence>
<keyword evidence="2" id="KW-1185">Reference proteome</keyword>